<gene>
    <name evidence="2" type="ORF">Lpp71_15909</name>
</gene>
<feature type="transmembrane region" description="Helical" evidence="1">
    <location>
        <begin position="12"/>
        <end position="35"/>
    </location>
</feature>
<feature type="transmembrane region" description="Helical" evidence="1">
    <location>
        <begin position="47"/>
        <end position="71"/>
    </location>
</feature>
<evidence type="ECO:0000313" key="3">
    <source>
        <dbReference type="Proteomes" id="UP000014252"/>
    </source>
</evidence>
<accession>A0A8E0IPN0</accession>
<sequence>MQTSHNTLKNIIFTGLFAAIIFIGISLLRIPIPAMVGRPFIHFGNPLMVLAILFLGGRLGGLAAVIGLGGFDLLNGYAATSWLTALEAIVMAIVVSALVKAFKHNDQPRNIIIIGILAGLTKIVTSYLTGVVEALMVGSVFKAAVGRCLPEFACHRDQFNCNGYYRASIIFYSSATLSSVHKLTDFSFFIWLSFGLVH</sequence>
<dbReference type="Proteomes" id="UP000014252">
    <property type="component" value="Unassembled WGS sequence"/>
</dbReference>
<evidence type="ECO:0000256" key="1">
    <source>
        <dbReference type="SAM" id="Phobius"/>
    </source>
</evidence>
<keyword evidence="1" id="KW-1133">Transmembrane helix</keyword>
<dbReference type="GO" id="GO:0016020">
    <property type="term" value="C:membrane"/>
    <property type="evidence" value="ECO:0007669"/>
    <property type="project" value="InterPro"/>
</dbReference>
<keyword evidence="1" id="KW-0472">Membrane</keyword>
<organism evidence="2 3">
    <name type="scientific">Lacticaseibacillus paracasei subsp. paracasei Lpp71</name>
    <dbReference type="NCBI Taxonomy" id="1256207"/>
    <lineage>
        <taxon>Bacteria</taxon>
        <taxon>Bacillati</taxon>
        <taxon>Bacillota</taxon>
        <taxon>Bacilli</taxon>
        <taxon>Lactobacillales</taxon>
        <taxon>Lactobacillaceae</taxon>
        <taxon>Lacticaseibacillus</taxon>
    </lineage>
</organism>
<dbReference type="Pfam" id="PF07155">
    <property type="entry name" value="ECF-ribofla_trS"/>
    <property type="match status" value="1"/>
</dbReference>
<protein>
    <recommendedName>
        <fullName evidence="4">ECF transporter S component</fullName>
    </recommendedName>
</protein>
<evidence type="ECO:0008006" key="4">
    <source>
        <dbReference type="Google" id="ProtNLM"/>
    </source>
</evidence>
<comment type="caution">
    <text evidence="2">The sequence shown here is derived from an EMBL/GenBank/DDBJ whole genome shotgun (WGS) entry which is preliminary data.</text>
</comment>
<feature type="transmembrane region" description="Helical" evidence="1">
    <location>
        <begin position="111"/>
        <end position="132"/>
    </location>
</feature>
<feature type="transmembrane region" description="Helical" evidence="1">
    <location>
        <begin position="77"/>
        <end position="99"/>
    </location>
</feature>
<name>A0A8E0IPN0_LACPA</name>
<evidence type="ECO:0000313" key="2">
    <source>
        <dbReference type="EMBL" id="EPC69488.1"/>
    </source>
</evidence>
<dbReference type="InterPro" id="IPR009825">
    <property type="entry name" value="ECF_substrate-spec-like"/>
</dbReference>
<proteinExistence type="predicted"/>
<reference evidence="2 3" key="1">
    <citation type="journal article" date="2013" name="PLoS ONE">
        <title>Lactobacillus paracasei comparative genomics: towards species pan-genome definition and exploitation of diversity.</title>
        <authorList>
            <person name="Smokvina T."/>
            <person name="Wels M."/>
            <person name="Polka J."/>
            <person name="Chervaux C."/>
            <person name="Brisse S."/>
            <person name="Boekhorst J."/>
            <person name="van Hylckama Vlieg J.E."/>
            <person name="Siezen R.J."/>
        </authorList>
    </citation>
    <scope>NUCLEOTIDE SEQUENCE [LARGE SCALE GENOMIC DNA]</scope>
    <source>
        <strain evidence="2 3">Lpp71</strain>
    </source>
</reference>
<dbReference type="EMBL" id="ANKD01000800">
    <property type="protein sequence ID" value="EPC69488.1"/>
    <property type="molecule type" value="Genomic_DNA"/>
</dbReference>
<keyword evidence="1" id="KW-0812">Transmembrane</keyword>
<dbReference type="AlphaFoldDB" id="A0A8E0IPN0"/>
<dbReference type="Gene3D" id="1.10.1760.20">
    <property type="match status" value="1"/>
</dbReference>